<protein>
    <recommendedName>
        <fullName evidence="10">Vacuolar sorting receptor thioredoxin-like domain-containing protein</fullName>
    </recommendedName>
</protein>
<evidence type="ECO:0000256" key="5">
    <source>
        <dbReference type="ARBA" id="ARBA00022989"/>
    </source>
</evidence>
<dbReference type="OMA" id="LPCYTCK"/>
<dbReference type="Pfam" id="PF25011">
    <property type="entry name" value="VSR_TRX"/>
    <property type="match status" value="1"/>
</dbReference>
<proteinExistence type="predicted"/>
<evidence type="ECO:0000259" key="10">
    <source>
        <dbReference type="Pfam" id="PF25011"/>
    </source>
</evidence>
<dbReference type="AlphaFoldDB" id="A0BHM6"/>
<dbReference type="RefSeq" id="XP_001425441.1">
    <property type="nucleotide sequence ID" value="XM_001425404.1"/>
</dbReference>
<evidence type="ECO:0000256" key="7">
    <source>
        <dbReference type="ARBA" id="ARBA00023180"/>
    </source>
</evidence>
<dbReference type="InterPro" id="IPR056858">
    <property type="entry name" value="VSR_TRX"/>
</dbReference>
<evidence type="ECO:0000256" key="4">
    <source>
        <dbReference type="ARBA" id="ARBA00022737"/>
    </source>
</evidence>
<name>A0BHM6_PARTE</name>
<sequence>MLFLSILIGRCLASLNLTIGIDINNKESLAYLGRLEQHYEQFEEKGLTLNIRNHILPCYTCKQRHNYTQPELHCFGGGRYCQFSTYANGQQLLTEIIRQQCLFAKDINIFLSYINFFQQDCFESPHYTFCSENILKNLLSLNTTEIDECVNASFVGEGDKALLENHLLAQEMKKQYNESSLSVYLDNKEIQDSSFPEMIGQICYKLKTDPPEYCNIFSRLEKNTTIKLDDQILFFIFIVLLILLILISIRVLKRVKYVILEKQSIPIEETIGIISGENIQ</sequence>
<dbReference type="GO" id="GO:0016020">
    <property type="term" value="C:membrane"/>
    <property type="evidence" value="ECO:0007669"/>
    <property type="project" value="UniProtKB-SubCell"/>
</dbReference>
<evidence type="ECO:0000256" key="1">
    <source>
        <dbReference type="ARBA" id="ARBA00004479"/>
    </source>
</evidence>
<dbReference type="PANTHER" id="PTHR22702:SF1">
    <property type="entry name" value="PROTEASE-ASSOCIATED DOMAIN-CONTAINING PROTEIN 1"/>
    <property type="match status" value="1"/>
</dbReference>
<evidence type="ECO:0000256" key="2">
    <source>
        <dbReference type="ARBA" id="ARBA00022692"/>
    </source>
</evidence>
<evidence type="ECO:0000256" key="8">
    <source>
        <dbReference type="ARBA" id="ARBA00037847"/>
    </source>
</evidence>
<evidence type="ECO:0000313" key="12">
    <source>
        <dbReference type="Proteomes" id="UP000000600"/>
    </source>
</evidence>
<keyword evidence="3" id="KW-0732">Signal</keyword>
<dbReference type="PANTHER" id="PTHR22702">
    <property type="entry name" value="PROTEASE-ASSOCIATED DOMAIN-CONTAINING PROTEIN"/>
    <property type="match status" value="1"/>
</dbReference>
<dbReference type="Proteomes" id="UP000000600">
    <property type="component" value="Unassembled WGS sequence"/>
</dbReference>
<dbReference type="InParanoid" id="A0BHM6"/>
<dbReference type="EMBL" id="CT867995">
    <property type="protein sequence ID" value="CAK58043.1"/>
    <property type="molecule type" value="Genomic_DNA"/>
</dbReference>
<feature type="transmembrane region" description="Helical" evidence="9">
    <location>
        <begin position="232"/>
        <end position="252"/>
    </location>
</feature>
<evidence type="ECO:0000313" key="11">
    <source>
        <dbReference type="EMBL" id="CAK58043.1"/>
    </source>
</evidence>
<accession>A0BHM6</accession>
<evidence type="ECO:0000256" key="9">
    <source>
        <dbReference type="SAM" id="Phobius"/>
    </source>
</evidence>
<dbReference type="GeneID" id="5011225"/>
<keyword evidence="2 9" id="KW-0812">Transmembrane</keyword>
<keyword evidence="12" id="KW-1185">Reference proteome</keyword>
<dbReference type="KEGG" id="ptm:GSPATT00029078001"/>
<dbReference type="HOGENOM" id="CLU_085220_0_0_1"/>
<keyword evidence="6 9" id="KW-0472">Membrane</keyword>
<feature type="domain" description="Vacuolar sorting receptor thioredoxin-like" evidence="10">
    <location>
        <begin position="26"/>
        <end position="179"/>
    </location>
</feature>
<gene>
    <name evidence="11" type="ORF">GSPATT00029078001</name>
</gene>
<comment type="subcellular location">
    <subcellularLocation>
        <location evidence="8">Endomembrane system</location>
        <topology evidence="8">Single-pass membrane protein</topology>
    </subcellularLocation>
    <subcellularLocation>
        <location evidence="1">Membrane</location>
        <topology evidence="1">Single-pass type I membrane protein</topology>
    </subcellularLocation>
</comment>
<dbReference type="OrthoDB" id="293836at2759"/>
<keyword evidence="4" id="KW-0677">Repeat</keyword>
<keyword evidence="7" id="KW-0325">Glycoprotein</keyword>
<organism evidence="11 12">
    <name type="scientific">Paramecium tetraurelia</name>
    <dbReference type="NCBI Taxonomy" id="5888"/>
    <lineage>
        <taxon>Eukaryota</taxon>
        <taxon>Sar</taxon>
        <taxon>Alveolata</taxon>
        <taxon>Ciliophora</taxon>
        <taxon>Intramacronucleata</taxon>
        <taxon>Oligohymenophorea</taxon>
        <taxon>Peniculida</taxon>
        <taxon>Parameciidae</taxon>
        <taxon>Paramecium</taxon>
    </lineage>
</organism>
<keyword evidence="5 9" id="KW-1133">Transmembrane helix</keyword>
<reference evidence="11 12" key="1">
    <citation type="journal article" date="2006" name="Nature">
        <title>Global trends of whole-genome duplications revealed by the ciliate Paramecium tetraurelia.</title>
        <authorList>
            <consortium name="Genoscope"/>
            <person name="Aury J.-M."/>
            <person name="Jaillon O."/>
            <person name="Duret L."/>
            <person name="Noel B."/>
            <person name="Jubin C."/>
            <person name="Porcel B.M."/>
            <person name="Segurens B."/>
            <person name="Daubin V."/>
            <person name="Anthouard V."/>
            <person name="Aiach N."/>
            <person name="Arnaiz O."/>
            <person name="Billaut A."/>
            <person name="Beisson J."/>
            <person name="Blanc I."/>
            <person name="Bouhouche K."/>
            <person name="Camara F."/>
            <person name="Duharcourt S."/>
            <person name="Guigo R."/>
            <person name="Gogendeau D."/>
            <person name="Katinka M."/>
            <person name="Keller A.-M."/>
            <person name="Kissmehl R."/>
            <person name="Klotz C."/>
            <person name="Koll F."/>
            <person name="Le Moue A."/>
            <person name="Lepere C."/>
            <person name="Malinsky S."/>
            <person name="Nowacki M."/>
            <person name="Nowak J.K."/>
            <person name="Plattner H."/>
            <person name="Poulain J."/>
            <person name="Ruiz F."/>
            <person name="Serrano V."/>
            <person name="Zagulski M."/>
            <person name="Dessen P."/>
            <person name="Betermier M."/>
            <person name="Weissenbach J."/>
            <person name="Scarpelli C."/>
            <person name="Schachter V."/>
            <person name="Sperling L."/>
            <person name="Meyer E."/>
            <person name="Cohen J."/>
            <person name="Wincker P."/>
        </authorList>
    </citation>
    <scope>NUCLEOTIDE SEQUENCE [LARGE SCALE GENOMIC DNA]</scope>
    <source>
        <strain evidence="11 12">Stock d4-2</strain>
    </source>
</reference>
<dbReference type="GO" id="GO:0012505">
    <property type="term" value="C:endomembrane system"/>
    <property type="evidence" value="ECO:0007669"/>
    <property type="project" value="UniProtKB-SubCell"/>
</dbReference>
<evidence type="ECO:0000256" key="6">
    <source>
        <dbReference type="ARBA" id="ARBA00023136"/>
    </source>
</evidence>
<evidence type="ECO:0000256" key="3">
    <source>
        <dbReference type="ARBA" id="ARBA00022729"/>
    </source>
</evidence>